<protein>
    <submittedName>
        <fullName evidence="4">Uncharacterized protein</fullName>
    </submittedName>
</protein>
<reference evidence="4 5" key="1">
    <citation type="journal article" date="2014" name="BMC Genomics">
        <title>Comparative genome sequencing reveals chemotype-specific gene clusters in the toxigenic black mold Stachybotrys.</title>
        <authorList>
            <person name="Semeiks J."/>
            <person name="Borek D."/>
            <person name="Otwinowski Z."/>
            <person name="Grishin N.V."/>
        </authorList>
    </citation>
    <scope>NUCLEOTIDE SEQUENCE [LARGE SCALE GENOMIC DNA]</scope>
    <source>
        <strain evidence="4 5">IBT 40285</strain>
    </source>
</reference>
<feature type="region of interest" description="Disordered" evidence="3">
    <location>
        <begin position="1110"/>
        <end position="1140"/>
    </location>
</feature>
<feature type="compositionally biased region" description="Low complexity" evidence="3">
    <location>
        <begin position="879"/>
        <end position="903"/>
    </location>
</feature>
<evidence type="ECO:0000313" key="4">
    <source>
        <dbReference type="EMBL" id="KFA61147.1"/>
    </source>
</evidence>
<dbReference type="OrthoDB" id="6252103at2759"/>
<evidence type="ECO:0000313" key="5">
    <source>
        <dbReference type="Proteomes" id="UP000028524"/>
    </source>
</evidence>
<evidence type="ECO:0000256" key="2">
    <source>
        <dbReference type="PROSITE-ProRule" id="PRU00221"/>
    </source>
</evidence>
<evidence type="ECO:0000256" key="3">
    <source>
        <dbReference type="SAM" id="MobiDB-lite"/>
    </source>
</evidence>
<feature type="compositionally biased region" description="Low complexity" evidence="3">
    <location>
        <begin position="1389"/>
        <end position="1404"/>
    </location>
</feature>
<feature type="compositionally biased region" description="Polar residues" evidence="3">
    <location>
        <begin position="1486"/>
        <end position="1514"/>
    </location>
</feature>
<feature type="compositionally biased region" description="Pro residues" evidence="3">
    <location>
        <begin position="1261"/>
        <end position="1275"/>
    </location>
</feature>
<feature type="compositionally biased region" description="Basic and acidic residues" evidence="3">
    <location>
        <begin position="1185"/>
        <end position="1194"/>
    </location>
</feature>
<dbReference type="SMART" id="SM00320">
    <property type="entry name" value="WD40"/>
    <property type="match status" value="7"/>
</dbReference>
<dbReference type="InterPro" id="IPR015943">
    <property type="entry name" value="WD40/YVTN_repeat-like_dom_sf"/>
</dbReference>
<keyword evidence="1" id="KW-0103">Bromodomain</keyword>
<dbReference type="GO" id="GO:0006325">
    <property type="term" value="P:chromatin organization"/>
    <property type="evidence" value="ECO:0007669"/>
    <property type="project" value="UniProtKB-ARBA"/>
</dbReference>
<dbReference type="InterPro" id="IPR036322">
    <property type="entry name" value="WD40_repeat_dom_sf"/>
</dbReference>
<evidence type="ECO:0000256" key="1">
    <source>
        <dbReference type="ARBA" id="ARBA00023117"/>
    </source>
</evidence>
<feature type="compositionally biased region" description="Pro residues" evidence="3">
    <location>
        <begin position="1430"/>
        <end position="1447"/>
    </location>
</feature>
<dbReference type="Pfam" id="PF00400">
    <property type="entry name" value="WD40"/>
    <property type="match status" value="2"/>
</dbReference>
<feature type="compositionally biased region" description="Basic residues" evidence="3">
    <location>
        <begin position="813"/>
        <end position="823"/>
    </location>
</feature>
<dbReference type="EMBL" id="KL660868">
    <property type="protein sequence ID" value="KFA61147.1"/>
    <property type="molecule type" value="Genomic_DNA"/>
</dbReference>
<dbReference type="SUPFAM" id="SSF50978">
    <property type="entry name" value="WD40 repeat-like"/>
    <property type="match status" value="1"/>
</dbReference>
<gene>
    <name evidence="4" type="ORF">S40285_02166</name>
</gene>
<feature type="compositionally biased region" description="Basic and acidic residues" evidence="3">
    <location>
        <begin position="1000"/>
        <end position="1009"/>
    </location>
</feature>
<feature type="compositionally biased region" description="Low complexity" evidence="3">
    <location>
        <begin position="1462"/>
        <end position="1471"/>
    </location>
</feature>
<keyword evidence="5" id="KW-1185">Reference proteome</keyword>
<feature type="compositionally biased region" description="Low complexity" evidence="3">
    <location>
        <begin position="1329"/>
        <end position="1340"/>
    </location>
</feature>
<organism evidence="4 5">
    <name type="scientific">Stachybotrys chlorohalonatus (strain IBT 40285)</name>
    <dbReference type="NCBI Taxonomy" id="1283841"/>
    <lineage>
        <taxon>Eukaryota</taxon>
        <taxon>Fungi</taxon>
        <taxon>Dikarya</taxon>
        <taxon>Ascomycota</taxon>
        <taxon>Pezizomycotina</taxon>
        <taxon>Sordariomycetes</taxon>
        <taxon>Hypocreomycetidae</taxon>
        <taxon>Hypocreales</taxon>
        <taxon>Stachybotryaceae</taxon>
        <taxon>Stachybotrys</taxon>
    </lineage>
</organism>
<feature type="region of interest" description="Disordered" evidence="3">
    <location>
        <begin position="1185"/>
        <end position="1748"/>
    </location>
</feature>
<feature type="compositionally biased region" description="Polar residues" evidence="3">
    <location>
        <begin position="1"/>
        <end position="17"/>
    </location>
</feature>
<accession>A0A084QB12</accession>
<keyword evidence="2" id="KW-0853">WD repeat</keyword>
<dbReference type="PANTHER" id="PTHR45589:SF1">
    <property type="entry name" value="WD REPEAT DOMAIN 62, ISOFORM G"/>
    <property type="match status" value="1"/>
</dbReference>
<feature type="compositionally biased region" description="Basic residues" evidence="3">
    <location>
        <begin position="1961"/>
        <end position="1970"/>
    </location>
</feature>
<dbReference type="InterPro" id="IPR001680">
    <property type="entry name" value="WD40_rpt"/>
</dbReference>
<dbReference type="HOGENOM" id="CLU_234529_0_0_1"/>
<dbReference type="InterPro" id="IPR052779">
    <property type="entry name" value="WDR62"/>
</dbReference>
<feature type="region of interest" description="Disordered" evidence="3">
    <location>
        <begin position="1"/>
        <end position="31"/>
    </location>
</feature>
<feature type="compositionally biased region" description="Basic and acidic residues" evidence="3">
    <location>
        <begin position="1695"/>
        <end position="1709"/>
    </location>
</feature>
<dbReference type="PANTHER" id="PTHR45589">
    <property type="entry name" value="WD REPEAT DOMAIN 62, ISOFORM G"/>
    <property type="match status" value="1"/>
</dbReference>
<dbReference type="OMA" id="CTESKHE"/>
<dbReference type="Gene3D" id="1.20.920.10">
    <property type="entry name" value="Bromodomain-like"/>
    <property type="match status" value="1"/>
</dbReference>
<dbReference type="Gene3D" id="2.130.10.10">
    <property type="entry name" value="YVTN repeat-like/Quinoprotein amine dehydrogenase"/>
    <property type="match status" value="3"/>
</dbReference>
<proteinExistence type="predicted"/>
<dbReference type="STRING" id="1283841.A0A084QB12"/>
<feature type="compositionally biased region" description="Acidic residues" evidence="3">
    <location>
        <begin position="1942"/>
        <end position="1952"/>
    </location>
</feature>
<dbReference type="Proteomes" id="UP000028524">
    <property type="component" value="Unassembled WGS sequence"/>
</dbReference>
<dbReference type="InterPro" id="IPR011047">
    <property type="entry name" value="Quinoprotein_ADH-like_sf"/>
</dbReference>
<dbReference type="InParanoid" id="A0A084QB12"/>
<name>A0A084QB12_STAC4</name>
<feature type="compositionally biased region" description="Polar residues" evidence="3">
    <location>
        <begin position="825"/>
        <end position="836"/>
    </location>
</feature>
<feature type="compositionally biased region" description="Polar residues" evidence="3">
    <location>
        <begin position="1657"/>
        <end position="1667"/>
    </location>
</feature>
<feature type="compositionally biased region" description="Pro residues" evidence="3">
    <location>
        <begin position="1240"/>
        <end position="1254"/>
    </location>
</feature>
<feature type="compositionally biased region" description="Basic and acidic residues" evidence="3">
    <location>
        <begin position="1204"/>
        <end position="1215"/>
    </location>
</feature>
<feature type="repeat" description="WD" evidence="2">
    <location>
        <begin position="725"/>
        <end position="759"/>
    </location>
</feature>
<sequence>MAATPSSRLKLTPSNSPHLVRPLRSPMRGRPMHDSRLSLNRVIGTTCCTPNGFDAVGSSFAYIAGGAVVVVDVVGDNTYTQRFYRARPAAIPVYSISSAGPLSSISNSTPKANDSRNRVAANFRDSSYSPIDWPDSPASRTWTSRERIKAATCLALSRDGKFLAVGETGYAPRVLIFGLQDNSSDTPLVSISEHSFGVNCVAWSHDTKYLASLGAANDGFLYVWRIDARTGSARLFQQNRCTSYIRDMVWIGNCLVTLGVRHIKMWRIEEAPTISPTKPRFLNDQGASATPQRTLPGRNVLLGSLLDATFTCAAVDDKRLLICTEAGDVCTLDEDDRQAKLVKVLNVGFPISSIAIRANVAYVSGSNGKFASLDVEGVVNGTELSQLTKNESLSGLVAMGFLVDKFVTIDSQQSIDVWSADYTPGKQAEAVAHIPISGHGEPILGTQAIETPNQMEAEFLTWSGTGNVMFWDLQGQVKSSMNIPMELPLGDFNLEPPNQLTCAHASRDGSLLIAADQLGVLKVIDVQTKDILLDTKAHSSHCLSIALYESKDQLIIASCGRDRTAQLFHRPSGGSIEHFQTLEFAARVVQVLIPTEDKVLTCSLDRTLQVHDLVAKENDIDVLAAVPSKIISLRAAPTSMAVGPDKRSVFVSLLDRSVCHFDLSTGRQIGCYKCVDEYGVETAVLDSLSIASCSSRDTDFLLAASNTDKSIRLYDAQSGAFLDREWGHTEAIHGVSLVPDGNGNEKVVSVGSDGTIMIWMLDFLEHSPSQMSRDPSPAKDVTPSSRPTLRRVLSKAELAEFPRPQSSQAGRRSPPRTVRRRTSRYNLANSNSSMRTPTGILHASPSSSTLMDDTPSRRPSGDARASSPPPSPKSRLTKRPSLPTLGSSLRKKSSSSSMSGFGSLNAATEQTCRTLKAYRKKLSSAEPISADALTELDQELRLTAAALGDRAIRSKAMNETVLSGLLDQYSERLITLLDEKLRLTPHGRHKDSETTSVDAGEERPRSRERDTVAPIHLVATRDGPLDRWRGGPRGMNHPATHTLLESLFLFQATLSQGVDPEAFARISGLLKDNAFIKADDSYDANRLGPDALQHLFLRLLYEEIRGDAERVDGGDGAASPGSRKRKLGSPPMPTLTEATSHLDKIPTLINRLWVRYRDHKVKEIQDEERRYVSLQKDIGVLERSESQRAEKLAKENAAASSAPRETKPSPLDHGRPIPSPAPVQGTPGPAHKPPATVTPVLPPQHPVASTPPVPLKAAPAAHPPPAATPIRPSPSPQTASGPVSGLQAPGVAPPPPPAQRTGPSPAQPPRQAITPRPAEPVNRAKDGASSTPQQPSTPTPGALRWEKQYKPLQPGQTPPVGKSPSPALVKASVPPPKPPLQPPQPQPPQQLVSPIAQASKASPQPQAPQPRAPGKPAQVPLQNTGQLAPPLQPGPPRSSDTPAPPQVRPTSNTPVLPPSRPIQPQQAAPQQPQQPPRPIASASPTVPGSTPSTNVAPPRRWTQTHIPPQGSHSQAAASSTPAPTPKDKAYTSPYIAQPSRPPIPEHIIRQAASTPISAKRLSSVAAPHTPMTTSPALMTSGLGTKWANQSTPSTPGPFTAGPDSPAFEPVSPPQRPVPAMRETPKPSLKKEKSVAKFGPRTDSPAVKPARGRPPRSAQKSRGESATPSIAADRRSQSVASQTDELSMDTPMVMARIKDEEATPRPHEETGDTTADESVPGRSHMVTPSSVSRLLKRKRQDTPTEIAQPPSHVLWTRGFTKVSSSALDQISSHRDANMFATALRERDAPGYRQIVLQPQDITSIRAAIKQGNKAAVQAAAALPGGDPGTASVWLPVSEELVPPKAIINSAQLERELVHMFCNAIMYNYDPDRGPGTSFLKRSKEEEEEVVGYRLDENGVVKNTQGMFLEVEKLLGDLRSAEKERSAPPPSATRLTSVATPAEDTQDDEDELAGEPDSATGTVKRRRTTHRA</sequence>
<dbReference type="InterPro" id="IPR036427">
    <property type="entry name" value="Bromodomain-like_sf"/>
</dbReference>
<dbReference type="SUPFAM" id="SSF47370">
    <property type="entry name" value="Bromodomain"/>
    <property type="match status" value="1"/>
</dbReference>
<feature type="compositionally biased region" description="Pro residues" evidence="3">
    <location>
        <begin position="1373"/>
        <end position="1388"/>
    </location>
</feature>
<feature type="compositionally biased region" description="Basic and acidic residues" evidence="3">
    <location>
        <begin position="1622"/>
        <end position="1634"/>
    </location>
</feature>
<feature type="region of interest" description="Disordered" evidence="3">
    <location>
        <begin position="1918"/>
        <end position="1970"/>
    </location>
</feature>
<feature type="region of interest" description="Disordered" evidence="3">
    <location>
        <begin position="985"/>
        <end position="1009"/>
    </location>
</feature>
<dbReference type="SUPFAM" id="SSF50998">
    <property type="entry name" value="Quinoprotein alcohol dehydrogenase-like"/>
    <property type="match status" value="1"/>
</dbReference>
<feature type="region of interest" description="Disordered" evidence="3">
    <location>
        <begin position="768"/>
        <end position="903"/>
    </location>
</feature>
<dbReference type="PROSITE" id="PS50082">
    <property type="entry name" value="WD_REPEATS_2"/>
    <property type="match status" value="1"/>
</dbReference>